<comment type="caution">
    <text evidence="3">The sequence shown here is derived from an EMBL/GenBank/DDBJ whole genome shotgun (WGS) entry which is preliminary data.</text>
</comment>
<accession>A0ABQ3FZ16</accession>
<evidence type="ECO:0000313" key="4">
    <source>
        <dbReference type="Proteomes" id="UP000626210"/>
    </source>
</evidence>
<dbReference type="EMBL" id="BMYK01000004">
    <property type="protein sequence ID" value="GHC78055.1"/>
    <property type="molecule type" value="Genomic_DNA"/>
</dbReference>
<protein>
    <recommendedName>
        <fullName evidence="5">AAA family ATPase</fullName>
    </recommendedName>
</protein>
<dbReference type="PANTHER" id="PTHR43566:SF2">
    <property type="entry name" value="DUF4143 DOMAIN-CONTAINING PROTEIN"/>
    <property type="match status" value="1"/>
</dbReference>
<sequence length="293" mass="32290">MPIEIQRAALQPFVERLREPRRFLQVLAGPRQVGKTTLVRQALAALASERVAQHSVSADSPGLQGASWLAAQWETARALAAQAGSCILVLDEVQKLPGWTEEVKRLWDEDSAAGRDVRAVVLGSAPLLIARGLTESMAGRFEITRLGHWRYTEMREAFDFTLEQYVFFGGYPGAAPLVHDEMRWAAYIRDALIETTISKDVLLMAPVQKPALLRRLFDLACRYSGQMLSYQKMMGQLADAGNTTTLAHYLQLLEGAGMVCGLQKYAGQALRQRASSPKLQVYNTALMGALAVA</sequence>
<feature type="domain" description="DUF4143" evidence="2">
    <location>
        <begin position="199"/>
        <end position="290"/>
    </location>
</feature>
<gene>
    <name evidence="3" type="ORF">GCM10007320_18040</name>
</gene>
<evidence type="ECO:0000259" key="1">
    <source>
        <dbReference type="Pfam" id="PF13173"/>
    </source>
</evidence>
<name>A0ABQ3FZ16_9BURK</name>
<evidence type="ECO:0000313" key="3">
    <source>
        <dbReference type="EMBL" id="GHC78055.1"/>
    </source>
</evidence>
<proteinExistence type="predicted"/>
<evidence type="ECO:0000259" key="2">
    <source>
        <dbReference type="Pfam" id="PF13635"/>
    </source>
</evidence>
<dbReference type="Gene3D" id="3.40.50.300">
    <property type="entry name" value="P-loop containing nucleotide triphosphate hydrolases"/>
    <property type="match status" value="1"/>
</dbReference>
<organism evidence="3 4">
    <name type="scientific">Pseudorhodoferax aquiterrae</name>
    <dbReference type="NCBI Taxonomy" id="747304"/>
    <lineage>
        <taxon>Bacteria</taxon>
        <taxon>Pseudomonadati</taxon>
        <taxon>Pseudomonadota</taxon>
        <taxon>Betaproteobacteria</taxon>
        <taxon>Burkholderiales</taxon>
        <taxon>Comamonadaceae</taxon>
    </lineage>
</organism>
<evidence type="ECO:0008006" key="5">
    <source>
        <dbReference type="Google" id="ProtNLM"/>
    </source>
</evidence>
<dbReference type="Pfam" id="PF13173">
    <property type="entry name" value="AAA_14"/>
    <property type="match status" value="1"/>
</dbReference>
<feature type="domain" description="AAA" evidence="1">
    <location>
        <begin position="25"/>
        <end position="154"/>
    </location>
</feature>
<dbReference type="InterPro" id="IPR027417">
    <property type="entry name" value="P-loop_NTPase"/>
</dbReference>
<dbReference type="InterPro" id="IPR041682">
    <property type="entry name" value="AAA_14"/>
</dbReference>
<reference evidence="4" key="1">
    <citation type="journal article" date="2019" name="Int. J. Syst. Evol. Microbiol.">
        <title>The Global Catalogue of Microorganisms (GCM) 10K type strain sequencing project: providing services to taxonomists for standard genome sequencing and annotation.</title>
        <authorList>
            <consortium name="The Broad Institute Genomics Platform"/>
            <consortium name="The Broad Institute Genome Sequencing Center for Infectious Disease"/>
            <person name="Wu L."/>
            <person name="Ma J."/>
        </authorList>
    </citation>
    <scope>NUCLEOTIDE SEQUENCE [LARGE SCALE GENOMIC DNA]</scope>
    <source>
        <strain evidence="4">KCTC 23314</strain>
    </source>
</reference>
<dbReference type="InterPro" id="IPR025420">
    <property type="entry name" value="DUF4143"/>
</dbReference>
<dbReference type="Pfam" id="PF13635">
    <property type="entry name" value="DUF4143"/>
    <property type="match status" value="1"/>
</dbReference>
<dbReference type="PANTHER" id="PTHR43566">
    <property type="entry name" value="CONSERVED PROTEIN"/>
    <property type="match status" value="1"/>
</dbReference>
<dbReference type="Proteomes" id="UP000626210">
    <property type="component" value="Unassembled WGS sequence"/>
</dbReference>
<dbReference type="SUPFAM" id="SSF52540">
    <property type="entry name" value="P-loop containing nucleoside triphosphate hydrolases"/>
    <property type="match status" value="1"/>
</dbReference>
<keyword evidence="4" id="KW-1185">Reference proteome</keyword>